<evidence type="ECO:0000313" key="3">
    <source>
        <dbReference type="EMBL" id="AZN64018.1"/>
    </source>
</evidence>
<dbReference type="InterPro" id="IPR032816">
    <property type="entry name" value="VTT_dom"/>
</dbReference>
<reference evidence="4" key="2">
    <citation type="submission" date="2022-09" db="EMBL/GenBank/DDBJ databases">
        <title>Intensive care unit water sources are persistently colonized with multi-drug resistant bacteria and are the site of extensive horizontal gene transfer of antibiotic resistance genes.</title>
        <authorList>
            <person name="Diorio-Toth L."/>
        </authorList>
    </citation>
    <scope>NUCLEOTIDE SEQUENCE</scope>
    <source>
        <strain evidence="4">GD03725</strain>
    </source>
</reference>
<evidence type="ECO:0000313" key="7">
    <source>
        <dbReference type="Proteomes" id="UP001244586"/>
    </source>
</evidence>
<sequence>MIAYLFLFLSAFGAATLLPLQSESVLAGLLVLGEYSIVLLILVATVGNVLGSCLNWWFGMKLELLKNKKWFPISESKLLRAQNLYMQYGSAILFLSWVPIIGDPITLVSGVLKEKFIKFLSIVICAKLLRYIFIYLLYLGIF</sequence>
<dbReference type="RefSeq" id="WP_005399451.1">
    <property type="nucleotide sequence ID" value="NZ_CP022298.1"/>
</dbReference>
<dbReference type="EMBL" id="CP022298">
    <property type="protein sequence ID" value="AZN64018.1"/>
    <property type="molecule type" value="Genomic_DNA"/>
</dbReference>
<feature type="transmembrane region" description="Helical" evidence="1">
    <location>
        <begin position="37"/>
        <end position="58"/>
    </location>
</feature>
<organism evidence="3 6">
    <name type="scientific">Acinetobacter johnsonii</name>
    <dbReference type="NCBI Taxonomy" id="40214"/>
    <lineage>
        <taxon>Bacteria</taxon>
        <taxon>Pseudomonadati</taxon>
        <taxon>Pseudomonadota</taxon>
        <taxon>Gammaproteobacteria</taxon>
        <taxon>Moraxellales</taxon>
        <taxon>Moraxellaceae</taxon>
        <taxon>Acinetobacter</taxon>
    </lineage>
</organism>
<dbReference type="GO" id="GO:0005886">
    <property type="term" value="C:plasma membrane"/>
    <property type="evidence" value="ECO:0007669"/>
    <property type="project" value="UniProtKB-ARBA"/>
</dbReference>
<dbReference type="PANTHER" id="PTHR42709">
    <property type="entry name" value="ALKALINE PHOSPHATASE LIKE PROTEIN"/>
    <property type="match status" value="1"/>
</dbReference>
<feature type="transmembrane region" description="Helical" evidence="1">
    <location>
        <begin position="78"/>
        <end position="99"/>
    </location>
</feature>
<keyword evidence="7" id="KW-1185">Reference proteome</keyword>
<dbReference type="AlphaFoldDB" id="A0A345B7Y3"/>
<evidence type="ECO:0000313" key="4">
    <source>
        <dbReference type="EMBL" id="MDH1438431.1"/>
    </source>
</evidence>
<dbReference type="Pfam" id="PF09335">
    <property type="entry name" value="VTT_dom"/>
    <property type="match status" value="1"/>
</dbReference>
<keyword evidence="1" id="KW-1133">Transmembrane helix</keyword>
<feature type="transmembrane region" description="Helical" evidence="1">
    <location>
        <begin position="119"/>
        <end position="141"/>
    </location>
</feature>
<dbReference type="Proteomes" id="UP001161567">
    <property type="component" value="Unassembled WGS sequence"/>
</dbReference>
<dbReference type="PANTHER" id="PTHR42709:SF4">
    <property type="entry name" value="INNER MEMBRANE PROTEIN YQAA"/>
    <property type="match status" value="1"/>
</dbReference>
<reference evidence="3 6" key="1">
    <citation type="submission" date="2017-06" db="EMBL/GenBank/DDBJ databases">
        <title>Complete Genome Sequence of the Carbazole-Degrading Bacterium Acinetobacter johnsonii IC001.</title>
        <authorList>
            <person name="Vejarano F."/>
            <person name="Suzuki-Minakuchi C."/>
            <person name="Ohtsubo Y."/>
            <person name="Tsuda M."/>
            <person name="Okada K."/>
            <person name="Nojiri H."/>
        </authorList>
    </citation>
    <scope>NUCLEOTIDE SEQUENCE [LARGE SCALE GENOMIC DNA]</scope>
    <source>
        <strain evidence="3 6">IC001</strain>
    </source>
</reference>
<dbReference type="EMBL" id="CP121776">
    <property type="protein sequence ID" value="WMG17777.1"/>
    <property type="molecule type" value="Genomic_DNA"/>
</dbReference>
<feature type="domain" description="VTT" evidence="2">
    <location>
        <begin position="25"/>
        <end position="135"/>
    </location>
</feature>
<evidence type="ECO:0000256" key="1">
    <source>
        <dbReference type="SAM" id="Phobius"/>
    </source>
</evidence>
<protein>
    <submittedName>
        <fullName evidence="3">DedA family protein</fullName>
    </submittedName>
</protein>
<name>A0A345B7Y3_ACIJO</name>
<evidence type="ECO:0000313" key="5">
    <source>
        <dbReference type="EMBL" id="WMG17777.1"/>
    </source>
</evidence>
<proteinExistence type="predicted"/>
<evidence type="ECO:0000313" key="6">
    <source>
        <dbReference type="Proteomes" id="UP000276980"/>
    </source>
</evidence>
<reference evidence="5 7" key="3">
    <citation type="submission" date="2023-04" db="EMBL/GenBank/DDBJ databases">
        <title>Acinetobacter johnsonii isolate AYTCM encoding NDM-1, OXA-58 and PER-1.</title>
        <authorList>
            <person name="Tian C."/>
            <person name="Wang S."/>
            <person name="Fan X."/>
            <person name="Xia D."/>
        </authorList>
    </citation>
    <scope>NUCLEOTIDE SEQUENCE [LARGE SCALE GENOMIC DNA]</scope>
    <source>
        <strain evidence="5 7">AYTCM</strain>
    </source>
</reference>
<evidence type="ECO:0000259" key="2">
    <source>
        <dbReference type="Pfam" id="PF09335"/>
    </source>
</evidence>
<keyword evidence="1" id="KW-0812">Transmembrane</keyword>
<keyword evidence="1" id="KW-0472">Membrane</keyword>
<dbReference type="EMBL" id="JAOCIL010000001">
    <property type="protein sequence ID" value="MDH1438431.1"/>
    <property type="molecule type" value="Genomic_DNA"/>
</dbReference>
<dbReference type="Proteomes" id="UP000276980">
    <property type="component" value="Chromosome"/>
</dbReference>
<dbReference type="InterPro" id="IPR051311">
    <property type="entry name" value="DedA_domain"/>
</dbReference>
<gene>
    <name evidence="3" type="ORF">CFH90_08250</name>
    <name evidence="4" type="ORF">N5I27_08590</name>
    <name evidence="5" type="ORF">QBJ73_15585</name>
</gene>
<accession>A0A345B7Y3</accession>
<dbReference type="Proteomes" id="UP001244586">
    <property type="component" value="Chromosome"/>
</dbReference>